<name>A0A397W087_9GLOM</name>
<evidence type="ECO:0000313" key="5">
    <source>
        <dbReference type="Proteomes" id="UP000266673"/>
    </source>
</evidence>
<feature type="region of interest" description="Disordered" evidence="1">
    <location>
        <begin position="294"/>
        <end position="327"/>
    </location>
</feature>
<feature type="domain" description="DNA primase/nucleoside triphosphatase C-terminal" evidence="2">
    <location>
        <begin position="140"/>
        <end position="178"/>
    </location>
</feature>
<comment type="caution">
    <text evidence="4">The sequence shown here is derived from an EMBL/GenBank/DDBJ whole genome shotgun (WGS) entry which is preliminary data.</text>
</comment>
<dbReference type="AlphaFoldDB" id="A0A397W087"/>
<dbReference type="STRING" id="44941.A0A397W087"/>
<accession>A0A397W087</accession>
<protein>
    <submittedName>
        <fullName evidence="4">Uncharacterized protein</fullName>
    </submittedName>
</protein>
<evidence type="ECO:0000259" key="3">
    <source>
        <dbReference type="Pfam" id="PF19263"/>
    </source>
</evidence>
<organism evidence="4 5">
    <name type="scientific">Gigaspora rosea</name>
    <dbReference type="NCBI Taxonomy" id="44941"/>
    <lineage>
        <taxon>Eukaryota</taxon>
        <taxon>Fungi</taxon>
        <taxon>Fungi incertae sedis</taxon>
        <taxon>Mucoromycota</taxon>
        <taxon>Glomeromycotina</taxon>
        <taxon>Glomeromycetes</taxon>
        <taxon>Diversisporales</taxon>
        <taxon>Gigasporaceae</taxon>
        <taxon>Gigaspora</taxon>
    </lineage>
</organism>
<dbReference type="Pfam" id="PF19263">
    <property type="entry name" value="DUF5906"/>
    <property type="match status" value="1"/>
</dbReference>
<keyword evidence="5" id="KW-1185">Reference proteome</keyword>
<reference evidence="4 5" key="1">
    <citation type="submission" date="2018-06" db="EMBL/GenBank/DDBJ databases">
        <title>Comparative genomics reveals the genomic features of Rhizophagus irregularis, R. cerebriforme, R. diaphanum and Gigaspora rosea, and their symbiotic lifestyle signature.</title>
        <authorList>
            <person name="Morin E."/>
            <person name="San Clemente H."/>
            <person name="Chen E.C.H."/>
            <person name="De La Providencia I."/>
            <person name="Hainaut M."/>
            <person name="Kuo A."/>
            <person name="Kohler A."/>
            <person name="Murat C."/>
            <person name="Tang N."/>
            <person name="Roy S."/>
            <person name="Loubradou J."/>
            <person name="Henrissat B."/>
            <person name="Grigoriev I.V."/>
            <person name="Corradi N."/>
            <person name="Roux C."/>
            <person name="Martin F.M."/>
        </authorList>
    </citation>
    <scope>NUCLEOTIDE SEQUENCE [LARGE SCALE GENOMIC DNA]</scope>
    <source>
        <strain evidence="4 5">DAOM 194757</strain>
    </source>
</reference>
<evidence type="ECO:0000313" key="4">
    <source>
        <dbReference type="EMBL" id="RIB27462.1"/>
    </source>
</evidence>
<evidence type="ECO:0000256" key="1">
    <source>
        <dbReference type="SAM" id="MobiDB-lite"/>
    </source>
</evidence>
<dbReference type="Proteomes" id="UP000266673">
    <property type="component" value="Unassembled WGS sequence"/>
</dbReference>
<dbReference type="EMBL" id="QKWP01000098">
    <property type="protein sequence ID" value="RIB27462.1"/>
    <property type="molecule type" value="Genomic_DNA"/>
</dbReference>
<proteinExistence type="predicted"/>
<dbReference type="InterPro" id="IPR045455">
    <property type="entry name" value="NrS-1_pol-like_helicase"/>
</dbReference>
<dbReference type="InterPro" id="IPR004968">
    <property type="entry name" value="DNA_primase/NTPase_C"/>
</dbReference>
<evidence type="ECO:0000259" key="2">
    <source>
        <dbReference type="Pfam" id="PF03288"/>
    </source>
</evidence>
<dbReference type="OrthoDB" id="2395139at2759"/>
<gene>
    <name evidence="4" type="ORF">C2G38_2160558</name>
</gene>
<dbReference type="Pfam" id="PF03288">
    <property type="entry name" value="Pox_D5"/>
    <property type="match status" value="1"/>
</dbReference>
<feature type="domain" description="NrS-1 polymerase-like helicase" evidence="3">
    <location>
        <begin position="4"/>
        <end position="56"/>
    </location>
</feature>
<feature type="compositionally biased region" description="Polar residues" evidence="1">
    <location>
        <begin position="295"/>
        <end position="306"/>
    </location>
</feature>
<sequence length="396" mass="45120">MLSGEWHRFNGHFKSLITERMVAIERKGLETIRINDYAGYMVTSNQDAPLKIDIGDSRIVCFDVSAHCRNNTSYFDRLEEILDHPDALGVVMSYLLSRDLSNWSPRKIPATKMKVDIMREQLPNPIRFLIDHIASWDEDSVLILRKKVLYQKYLEWCGDNGEKPLSNNIFGKKLSEKNIIECKQGRVDNGKRKWQYILNCSKIVAKLRESGLGNIEEFSDIPESDISQSDIPENKTTDIPIFNVPEIIPLKIIPSQPEKNVSSCINISNSDVSNQDESTQVLFNYVGEDTCAPVASTSGTTETTKASEPPESVIDESKTSKPPEPIKSSNKVLSAILPLDNKKDRLDSIAFRYKMEMDGRMCDFAKESKEDPSENMEMTVWERLIEEKIICRDLEE</sequence>